<dbReference type="NCBIfam" id="TIGR01608">
    <property type="entry name" value="citD"/>
    <property type="match status" value="1"/>
</dbReference>
<dbReference type="InterPro" id="IPR006495">
    <property type="entry name" value="CitD"/>
</dbReference>
<keyword evidence="6" id="KW-0456">Lyase</keyword>
<accession>A0A841RAD8</accession>
<keyword evidence="2 4" id="KW-0963">Cytoplasm</keyword>
<dbReference type="EMBL" id="JACHGJ010000002">
    <property type="protein sequence ID" value="MBB6480207.1"/>
    <property type="molecule type" value="Genomic_DNA"/>
</dbReference>
<dbReference type="GO" id="GO:0005737">
    <property type="term" value="C:cytoplasm"/>
    <property type="evidence" value="ECO:0007669"/>
    <property type="project" value="UniProtKB-SubCell"/>
</dbReference>
<sequence>MRIVKRGIAGTLESSDVMITVSENTEGGIEIDLKSIVEKQFGKQIRRVISEKMDELDVKDALVEVNDKGALDCTIKARLESAAYRAAGIQHVRWEDK</sequence>
<name>A0A841RAD8_9SPIO</name>
<dbReference type="PIRSF" id="PIRSF002736">
    <property type="entry name" value="Citrt_lyas_gamma"/>
    <property type="match status" value="1"/>
</dbReference>
<feature type="modified residue" description="O-(phosphoribosyl dephospho-coenzyme A)serine" evidence="4 5">
    <location>
        <position position="14"/>
    </location>
</feature>
<evidence type="ECO:0000256" key="1">
    <source>
        <dbReference type="ARBA" id="ARBA00004496"/>
    </source>
</evidence>
<comment type="function">
    <text evidence="4">Covalent carrier of the coenzyme of citrate lyase.</text>
</comment>
<evidence type="ECO:0000256" key="4">
    <source>
        <dbReference type="HAMAP-Rule" id="MF_00805"/>
    </source>
</evidence>
<dbReference type="HAMAP" id="MF_00805">
    <property type="entry name" value="CitD"/>
    <property type="match status" value="1"/>
</dbReference>
<dbReference type="Proteomes" id="UP000587760">
    <property type="component" value="Unassembled WGS sequence"/>
</dbReference>
<gene>
    <name evidence="4" type="primary">citD</name>
    <name evidence="6" type="ORF">HNR50_001865</name>
</gene>
<evidence type="ECO:0000256" key="2">
    <source>
        <dbReference type="ARBA" id="ARBA00022490"/>
    </source>
</evidence>
<protein>
    <recommendedName>
        <fullName evidence="4">Citrate lyase acyl carrier protein</fullName>
    </recommendedName>
    <alternativeName>
        <fullName evidence="4">Citrate lyase gamma chain</fullName>
    </alternativeName>
</protein>
<keyword evidence="7" id="KW-1185">Reference proteome</keyword>
<evidence type="ECO:0000313" key="7">
    <source>
        <dbReference type="Proteomes" id="UP000587760"/>
    </source>
</evidence>
<evidence type="ECO:0000256" key="3">
    <source>
        <dbReference type="ARBA" id="ARBA00022553"/>
    </source>
</evidence>
<comment type="subunit">
    <text evidence="4">Oligomer with a subunit composition of (alpha,beta,gamma)6.</text>
</comment>
<dbReference type="RefSeq" id="WP_184746123.1">
    <property type="nucleotide sequence ID" value="NZ_JACHGJ010000002.1"/>
</dbReference>
<reference evidence="6 7" key="1">
    <citation type="submission" date="2020-08" db="EMBL/GenBank/DDBJ databases">
        <title>Genomic Encyclopedia of Type Strains, Phase IV (KMG-IV): sequencing the most valuable type-strain genomes for metagenomic binning, comparative biology and taxonomic classification.</title>
        <authorList>
            <person name="Goeker M."/>
        </authorList>
    </citation>
    <scope>NUCLEOTIDE SEQUENCE [LARGE SCALE GENOMIC DNA]</scope>
    <source>
        <strain evidence="6 7">DSM 2461</strain>
    </source>
</reference>
<dbReference type="Pfam" id="PF06857">
    <property type="entry name" value="ACP"/>
    <property type="match status" value="1"/>
</dbReference>
<dbReference type="AlphaFoldDB" id="A0A841RAD8"/>
<comment type="subcellular location">
    <subcellularLocation>
        <location evidence="1 4">Cytoplasm</location>
    </subcellularLocation>
</comment>
<comment type="similarity">
    <text evidence="4">Belongs to the CitD family.</text>
</comment>
<keyword evidence="3 4" id="KW-0597">Phosphoprotein</keyword>
<proteinExistence type="inferred from homology"/>
<dbReference type="GO" id="GO:0016829">
    <property type="term" value="F:lyase activity"/>
    <property type="evidence" value="ECO:0007669"/>
    <property type="project" value="UniProtKB-KW"/>
</dbReference>
<organism evidence="6 7">
    <name type="scientific">Spirochaeta isovalerica</name>
    <dbReference type="NCBI Taxonomy" id="150"/>
    <lineage>
        <taxon>Bacteria</taxon>
        <taxon>Pseudomonadati</taxon>
        <taxon>Spirochaetota</taxon>
        <taxon>Spirochaetia</taxon>
        <taxon>Spirochaetales</taxon>
        <taxon>Spirochaetaceae</taxon>
        <taxon>Spirochaeta</taxon>
    </lineage>
</organism>
<evidence type="ECO:0000313" key="6">
    <source>
        <dbReference type="EMBL" id="MBB6480207.1"/>
    </source>
</evidence>
<dbReference type="InterPro" id="IPR023439">
    <property type="entry name" value="Mal_deCO2ase/Cit_lyase_ACP"/>
</dbReference>
<evidence type="ECO:0000256" key="5">
    <source>
        <dbReference type="PIRSR" id="PIRSR002736-50"/>
    </source>
</evidence>
<comment type="caution">
    <text evidence="6">The sequence shown here is derived from an EMBL/GenBank/DDBJ whole genome shotgun (WGS) entry which is preliminary data.</text>
</comment>
<dbReference type="NCBIfam" id="NF009726">
    <property type="entry name" value="PRK13253.1"/>
    <property type="match status" value="1"/>
</dbReference>